<dbReference type="EMBL" id="CAJQZP010000693">
    <property type="protein sequence ID" value="CAG4978068.1"/>
    <property type="molecule type" value="Genomic_DNA"/>
</dbReference>
<protein>
    <submittedName>
        <fullName evidence="2">(apollo) hypothetical protein</fullName>
    </submittedName>
</protein>
<sequence>MNVAAGKSVTSLDITKNVTKKNKQSETSEIRSKTNFIVNNIEKVVHDDVPDKNKSKITIFSEVRILPKTDRNKKAQTTKKEEGKAGPSGITIKREL</sequence>
<feature type="compositionally biased region" description="Basic and acidic residues" evidence="1">
    <location>
        <begin position="69"/>
        <end position="84"/>
    </location>
</feature>
<dbReference type="AlphaFoldDB" id="A0A8S3WRP9"/>
<comment type="caution">
    <text evidence="2">The sequence shown here is derived from an EMBL/GenBank/DDBJ whole genome shotgun (WGS) entry which is preliminary data.</text>
</comment>
<keyword evidence="3" id="KW-1185">Reference proteome</keyword>
<feature type="compositionally biased region" description="Polar residues" evidence="1">
    <location>
        <begin position="8"/>
        <end position="17"/>
    </location>
</feature>
<evidence type="ECO:0000256" key="1">
    <source>
        <dbReference type="SAM" id="MobiDB-lite"/>
    </source>
</evidence>
<organism evidence="2 3">
    <name type="scientific">Parnassius apollo</name>
    <name type="common">Apollo butterfly</name>
    <name type="synonym">Papilio apollo</name>
    <dbReference type="NCBI Taxonomy" id="110799"/>
    <lineage>
        <taxon>Eukaryota</taxon>
        <taxon>Metazoa</taxon>
        <taxon>Ecdysozoa</taxon>
        <taxon>Arthropoda</taxon>
        <taxon>Hexapoda</taxon>
        <taxon>Insecta</taxon>
        <taxon>Pterygota</taxon>
        <taxon>Neoptera</taxon>
        <taxon>Endopterygota</taxon>
        <taxon>Lepidoptera</taxon>
        <taxon>Glossata</taxon>
        <taxon>Ditrysia</taxon>
        <taxon>Papilionoidea</taxon>
        <taxon>Papilionidae</taxon>
        <taxon>Parnassiinae</taxon>
        <taxon>Parnassini</taxon>
        <taxon>Parnassius</taxon>
        <taxon>Parnassius</taxon>
    </lineage>
</organism>
<reference evidence="2" key="1">
    <citation type="submission" date="2021-04" db="EMBL/GenBank/DDBJ databases">
        <authorList>
            <person name="Tunstrom K."/>
        </authorList>
    </citation>
    <scope>NUCLEOTIDE SEQUENCE</scope>
</reference>
<evidence type="ECO:0000313" key="3">
    <source>
        <dbReference type="Proteomes" id="UP000691718"/>
    </source>
</evidence>
<gene>
    <name evidence="2" type="ORF">PAPOLLO_LOCUS9544</name>
</gene>
<accession>A0A8S3WRP9</accession>
<name>A0A8S3WRP9_PARAO</name>
<dbReference type="Proteomes" id="UP000691718">
    <property type="component" value="Unassembled WGS sequence"/>
</dbReference>
<evidence type="ECO:0000313" key="2">
    <source>
        <dbReference type="EMBL" id="CAG4978068.1"/>
    </source>
</evidence>
<feature type="region of interest" description="Disordered" evidence="1">
    <location>
        <begin position="1"/>
        <end position="31"/>
    </location>
</feature>
<feature type="region of interest" description="Disordered" evidence="1">
    <location>
        <begin position="69"/>
        <end position="96"/>
    </location>
</feature>
<proteinExistence type="predicted"/>